<accession>A0A377TGP6</accession>
<dbReference type="Pfam" id="PF13018">
    <property type="entry name" value="ESPR"/>
    <property type="match status" value="1"/>
</dbReference>
<organism evidence="4 5">
    <name type="scientific">Hafnia alvei</name>
    <dbReference type="NCBI Taxonomy" id="569"/>
    <lineage>
        <taxon>Bacteria</taxon>
        <taxon>Pseudomonadati</taxon>
        <taxon>Pseudomonadota</taxon>
        <taxon>Gammaproteobacteria</taxon>
        <taxon>Enterobacterales</taxon>
        <taxon>Hafniaceae</taxon>
        <taxon>Hafnia</taxon>
    </lineage>
</organism>
<sequence>MNRVYRVIWNIQQGIWVVASELAKGKQKSSSQGQGSRVERKMAKRLTNAFVLAGVFAAQPVLAAGVCTAGTAKELGAALNNNDCTDITLTADINLATYTDGALYPGASNVPGGTGLNNNTTKFDFGTRTAITIDGGPNKYGISNGNNQAYRFAVRAGDPSNQVTFTIKNANLTTTAAANNANHFFATIGDSASNVNVVFDNIKNIPNSTLALMSYGSGASDGVAYRRANGTYATTSSGNTLNGIDANYKSGYTYNQNIYSKVTIGTFLDNNASNPFNSVTYKQWVNGSKVDFTGKLDFYGTGDNGNYAYVFWNNTNDLLQNQLTFKTGSDVSFTLDSRTKLTTGDGNGQGYSYVFEDGSSFKLWSQQNVFGNVTGNNVGLQVGSYNKDTGEFGTGAKIIYAGVNGAQLAGDGMTNLGGKNYRITNSLYTHSVINNGQYNSGDVIFNLAQDSQFNVTGIGINVLKSQYLNDDLDKATTTVNNSGIYIRSETQINAATGMNIVHDGTGKVDIRNTGELTTTTSGITLSSASGNNMSVDMSKRASDNTSGVINAVSGTGISVGNSATDKVVLNLTGGTINASNAANAVTFTNAMNTAIHRLNDVTVNLLGTGNLLNKADAVIVDLSNVALNINNRIGFTNLAGLRFLSSDNGSNTINVGGTGTGIATTNTAISNLNSEALQINVNGAGTGVATTGGGADLTNPGLSIKVNNSNGTALTIADGGTNTTTIGNKVVLDATDATAIKFSGNAAKTFVNQGTVKGAVNFTGDVVNTITNNGVLDGTLTAGNGNNTLVLGSASQSLGSISFGNGNNNVTINNGARVKSITTGSGNDTFTLNDLSGNNTYLGTIDAGTGTNTLNMSRSQSALQTDTSLKGFTNINLAQGTDLTLASQNNITGGTVLLDGSSKLQFGGGYNGNFSASLGHVAGGDGSVIVNNGADVTLAGIGDNAFTGGWAINSGGSLTANRANQIASSGGFTLGGVLNLNGLTALNNALTGTGTLNINSANQAFNFGSGVGNTFTGNVNLNNTAFALSGSNTAALKNATLTGGSGSIVTVGTSDQTVGNVALNGGKTVFGTGNINTNTLAVVQQSDVQVAPDAILKGNLLDQDESSARKIVNSANTLTAEDLALLRLQNAQGDALSAGTQIAINQGDGTAATGTYNYALSGLGGGLSVTAQLVKLALAAGKTLTLDTAGSTSKNFSALITGAGNLALNAGGETLTLNNAANDYTGTTAINGGTVVAGSNNALGNTSLLTTLAGSAFSLNGKTQALGALANAGQIALGQNGTLISGALTNAGTIDLSGGTLTLNNGGTSSTAGGLSGNGRLVVSGGELTLSKANAGLAGSTAIGAGGAITLTDTGTLGSAAVDIAGDGALNLNAAQTLANILSGGGDINTGASVTLSGSNTFSGAHNVGKGGALTISQANNLGGVAATVNLNDAEAQLVLNGLNGAVNNALSGVADSTVSVTGGSLAALGGDNSGFLGTYSVQGDSTLRVGSAGSLGANAGVLLNGAGNTLNLANYSGTFGNQVAGTGLLALTDSAAVTLNSAANLAAGIGVDIAGDSALMLAGLNGFGQALTGAGALNITDSNGFSFASSTGSAFTGQVNLAGSQFALAGNNTASLKSATLSVGGGSRLEVGTGVQAIGNLTLNGGTTQFIDGSSITSGTLAVAQNSTIQVTPGDVTTGNLLDQDEGTQRKLINSSNTLSAEDLAKLILQDTQGQSIASGVEVAINQGDGTVATGTYNYALSGLGGGLSVMSQLVKLALAAGKTLTIDTAGATSNSLSAAITGAGNLALNAGGGTLTLSNVANNYTGTTVINGGTVVAGSNNALGNSSLLTTLAGSAFSLNGKTQALGALTNAGTIDLSGGTLTLNNGGTSSTAGGLSGNGRLVVSGGELTLSKANAGLAGSTAIGAGGAITLTDTGTLGSAAVDIAGDGALNLNAAQTLANILSGGGDINTGASVTLSGSNTFSGAHNVGKGGALTISQANNLGGVAATVNLNDAEAQLVLNGLNGAVNNALSGVADSTVSVTGGSLAALGGR</sequence>
<dbReference type="SUPFAM" id="SSF51126">
    <property type="entry name" value="Pectin lyase-like"/>
    <property type="match status" value="1"/>
</dbReference>
<evidence type="ECO:0000313" key="5">
    <source>
        <dbReference type="Proteomes" id="UP000254821"/>
    </source>
</evidence>
<keyword evidence="4" id="KW-0449">Lipoprotein</keyword>
<dbReference type="InterPro" id="IPR024973">
    <property type="entry name" value="ESPR"/>
</dbReference>
<name>A0A377TGP6_HAFAL</name>
<keyword evidence="2" id="KW-0472">Membrane</keyword>
<dbReference type="EMBL" id="UGHP01000002">
    <property type="protein sequence ID" value="STS21120.1"/>
    <property type="molecule type" value="Genomic_DNA"/>
</dbReference>
<dbReference type="Pfam" id="PF12951">
    <property type="entry name" value="PATR"/>
    <property type="match status" value="2"/>
</dbReference>
<protein>
    <submittedName>
        <fullName evidence="4">Putative lipoprotein</fullName>
    </submittedName>
</protein>
<feature type="domain" description="ESPR" evidence="3">
    <location>
        <begin position="1"/>
        <end position="38"/>
    </location>
</feature>
<reference evidence="4 5" key="1">
    <citation type="submission" date="2018-06" db="EMBL/GenBank/DDBJ databases">
        <authorList>
            <consortium name="Pathogen Informatics"/>
            <person name="Doyle S."/>
        </authorList>
    </citation>
    <scope>NUCLEOTIDE SEQUENCE [LARGE SCALE GENOMIC DNA]</scope>
    <source>
        <strain evidence="4 5">NCTC8105</strain>
    </source>
</reference>
<gene>
    <name evidence="4" type="ORF">NCTC8105_05270</name>
</gene>
<evidence type="ECO:0000313" key="4">
    <source>
        <dbReference type="EMBL" id="STS21120.1"/>
    </source>
</evidence>
<proteinExistence type="predicted"/>
<keyword evidence="2" id="KW-0812">Transmembrane</keyword>
<feature type="transmembrane region" description="Helical" evidence="2">
    <location>
        <begin position="46"/>
        <end position="66"/>
    </location>
</feature>
<keyword evidence="1" id="KW-0732">Signal</keyword>
<dbReference type="Proteomes" id="UP000254821">
    <property type="component" value="Unassembled WGS sequence"/>
</dbReference>
<dbReference type="InterPro" id="IPR013425">
    <property type="entry name" value="Autotrns_rpt"/>
</dbReference>
<evidence type="ECO:0000256" key="2">
    <source>
        <dbReference type="SAM" id="Phobius"/>
    </source>
</evidence>
<evidence type="ECO:0000259" key="3">
    <source>
        <dbReference type="Pfam" id="PF13018"/>
    </source>
</evidence>
<evidence type="ECO:0000256" key="1">
    <source>
        <dbReference type="ARBA" id="ARBA00022729"/>
    </source>
</evidence>
<dbReference type="InterPro" id="IPR011050">
    <property type="entry name" value="Pectin_lyase_fold/virulence"/>
</dbReference>
<keyword evidence="2" id="KW-1133">Transmembrane helix</keyword>